<dbReference type="PROSITE" id="PS50005">
    <property type="entry name" value="TPR"/>
    <property type="match status" value="1"/>
</dbReference>
<reference evidence="3 4" key="1">
    <citation type="submission" date="2021-02" db="EMBL/GenBank/DDBJ databases">
        <title>De Novo genome assembly of isolated myxobacteria.</title>
        <authorList>
            <person name="Stevens D.C."/>
        </authorList>
    </citation>
    <scope>NUCLEOTIDE SEQUENCE [LARGE SCALE GENOMIC DNA]</scope>
    <source>
        <strain evidence="3 4">SCHIC003</strain>
    </source>
</reference>
<dbReference type="EMBL" id="CP071091">
    <property type="protein sequence ID" value="QSQ11918.1"/>
    <property type="molecule type" value="Genomic_DNA"/>
</dbReference>
<feature type="compositionally biased region" description="Basic and acidic residues" evidence="2">
    <location>
        <begin position="143"/>
        <end position="166"/>
    </location>
</feature>
<keyword evidence="4" id="KW-1185">Reference proteome</keyword>
<evidence type="ECO:0000313" key="3">
    <source>
        <dbReference type="EMBL" id="QSQ11918.1"/>
    </source>
</evidence>
<name>A0ABX7N6D5_9BACT</name>
<feature type="region of interest" description="Disordered" evidence="2">
    <location>
        <begin position="119"/>
        <end position="210"/>
    </location>
</feature>
<dbReference type="Gene3D" id="1.25.40.10">
    <property type="entry name" value="Tetratricopeptide repeat domain"/>
    <property type="match status" value="1"/>
</dbReference>
<sequence length="210" mass="22720">MLLWAWLAPGLAIATPPESSSSTESNAELFRHRMTRASALYEALDYEKALNWLGQAKQVASNAREQVEVELYRGLVLADMGRRKQAMEAFHAGLSLHPDAQLPVPAAPKVTRDFESVRKQVKRHPPVVPRVEEAPKVAATPPPEEKPATPETKAEPETKKDLRTRLGEAGSGLKKNVGSALGTALDTVMGSRDESAPPAQPAASASEETR</sequence>
<gene>
    <name evidence="3" type="ORF">JY572_26465</name>
</gene>
<accession>A0ABX7N6D5</accession>
<evidence type="ECO:0000256" key="1">
    <source>
        <dbReference type="PROSITE-ProRule" id="PRU00339"/>
    </source>
</evidence>
<organism evidence="3 4">
    <name type="scientific">Myxococcus landrumensis</name>
    <dbReference type="NCBI Taxonomy" id="2813577"/>
    <lineage>
        <taxon>Bacteria</taxon>
        <taxon>Pseudomonadati</taxon>
        <taxon>Myxococcota</taxon>
        <taxon>Myxococcia</taxon>
        <taxon>Myxococcales</taxon>
        <taxon>Cystobacterineae</taxon>
        <taxon>Myxococcaceae</taxon>
        <taxon>Myxococcus</taxon>
    </lineage>
</organism>
<dbReference type="RefSeq" id="WP_206713657.1">
    <property type="nucleotide sequence ID" value="NZ_CP071091.1"/>
</dbReference>
<dbReference type="SUPFAM" id="SSF48452">
    <property type="entry name" value="TPR-like"/>
    <property type="match status" value="1"/>
</dbReference>
<feature type="compositionally biased region" description="Low complexity" evidence="2">
    <location>
        <begin position="201"/>
        <end position="210"/>
    </location>
</feature>
<proteinExistence type="predicted"/>
<evidence type="ECO:0000313" key="4">
    <source>
        <dbReference type="Proteomes" id="UP000663090"/>
    </source>
</evidence>
<dbReference type="InterPro" id="IPR011990">
    <property type="entry name" value="TPR-like_helical_dom_sf"/>
</dbReference>
<dbReference type="Proteomes" id="UP000663090">
    <property type="component" value="Chromosome"/>
</dbReference>
<evidence type="ECO:0000256" key="2">
    <source>
        <dbReference type="SAM" id="MobiDB-lite"/>
    </source>
</evidence>
<keyword evidence="1" id="KW-0802">TPR repeat</keyword>
<dbReference type="InterPro" id="IPR019734">
    <property type="entry name" value="TPR_rpt"/>
</dbReference>
<evidence type="ECO:0008006" key="5">
    <source>
        <dbReference type="Google" id="ProtNLM"/>
    </source>
</evidence>
<feature type="repeat" description="TPR" evidence="1">
    <location>
        <begin position="67"/>
        <end position="100"/>
    </location>
</feature>
<protein>
    <recommendedName>
        <fullName evidence="5">Tetratricopeptide repeat protein</fullName>
    </recommendedName>
</protein>